<accession>A0A4U5MMX6</accession>
<dbReference type="EMBL" id="AZBU02000007">
    <property type="protein sequence ID" value="TKR70553.1"/>
    <property type="molecule type" value="Genomic_DNA"/>
</dbReference>
<evidence type="ECO:0000313" key="2">
    <source>
        <dbReference type="EMBL" id="TKR70553.1"/>
    </source>
</evidence>
<dbReference type="AlphaFoldDB" id="A0A4U5MMX6"/>
<evidence type="ECO:0000256" key="1">
    <source>
        <dbReference type="SAM" id="MobiDB-lite"/>
    </source>
</evidence>
<evidence type="ECO:0000313" key="3">
    <source>
        <dbReference type="Proteomes" id="UP000298663"/>
    </source>
</evidence>
<reference evidence="2 3" key="2">
    <citation type="journal article" date="2019" name="G3 (Bethesda)">
        <title>Hybrid Assembly of the Genome of the Entomopathogenic Nematode Steinernema carpocapsae Identifies the X-Chromosome.</title>
        <authorList>
            <person name="Serra L."/>
            <person name="Macchietto M."/>
            <person name="Macias-Munoz A."/>
            <person name="McGill C.J."/>
            <person name="Rodriguez I.M."/>
            <person name="Rodriguez B."/>
            <person name="Murad R."/>
            <person name="Mortazavi A."/>
        </authorList>
    </citation>
    <scope>NUCLEOTIDE SEQUENCE [LARGE SCALE GENOMIC DNA]</scope>
    <source>
        <strain evidence="2 3">ALL</strain>
    </source>
</reference>
<name>A0A4U5MMX6_STECR</name>
<protein>
    <submittedName>
        <fullName evidence="2">Uncharacterized protein</fullName>
    </submittedName>
</protein>
<sequence>MAPSNRPNFEPKTVEEMIQWRRDHYEAMKNDRRERHLEALATEKRVLDHLKAKFGIACAATEAIVIGYITKLVAEINEFNATAKDNKALLVADSGSPLKKNSPPRKLSGGGVISVDRKPQSAPGNGAQDKNANFIEIDPTRLRFPRFSNSPKSSDEDCKSF</sequence>
<dbReference type="Proteomes" id="UP000298663">
    <property type="component" value="Unassembled WGS sequence"/>
</dbReference>
<keyword evidence="3" id="KW-1185">Reference proteome</keyword>
<feature type="region of interest" description="Disordered" evidence="1">
    <location>
        <begin position="94"/>
        <end position="134"/>
    </location>
</feature>
<comment type="caution">
    <text evidence="2">The sequence shown here is derived from an EMBL/GenBank/DDBJ whole genome shotgun (WGS) entry which is preliminary data.</text>
</comment>
<gene>
    <name evidence="2" type="ORF">L596_022564</name>
</gene>
<proteinExistence type="predicted"/>
<reference evidence="2 3" key="1">
    <citation type="journal article" date="2015" name="Genome Biol.">
        <title>Comparative genomics of Steinernema reveals deeply conserved gene regulatory networks.</title>
        <authorList>
            <person name="Dillman A.R."/>
            <person name="Macchietto M."/>
            <person name="Porter C.F."/>
            <person name="Rogers A."/>
            <person name="Williams B."/>
            <person name="Antoshechkin I."/>
            <person name="Lee M.M."/>
            <person name="Goodwin Z."/>
            <person name="Lu X."/>
            <person name="Lewis E.E."/>
            <person name="Goodrich-Blair H."/>
            <person name="Stock S.P."/>
            <person name="Adams B.J."/>
            <person name="Sternberg P.W."/>
            <person name="Mortazavi A."/>
        </authorList>
    </citation>
    <scope>NUCLEOTIDE SEQUENCE [LARGE SCALE GENOMIC DNA]</scope>
    <source>
        <strain evidence="2 3">ALL</strain>
    </source>
</reference>
<organism evidence="2 3">
    <name type="scientific">Steinernema carpocapsae</name>
    <name type="common">Entomopathogenic nematode</name>
    <dbReference type="NCBI Taxonomy" id="34508"/>
    <lineage>
        <taxon>Eukaryota</taxon>
        <taxon>Metazoa</taxon>
        <taxon>Ecdysozoa</taxon>
        <taxon>Nematoda</taxon>
        <taxon>Chromadorea</taxon>
        <taxon>Rhabditida</taxon>
        <taxon>Tylenchina</taxon>
        <taxon>Panagrolaimomorpha</taxon>
        <taxon>Strongyloidoidea</taxon>
        <taxon>Steinernematidae</taxon>
        <taxon>Steinernema</taxon>
    </lineage>
</organism>